<dbReference type="OrthoDB" id="1933717at2759"/>
<sequence>MANQFPEYWGMQFTKTIHNKAEGPTDPRNIKLHPDFVVVVTGAGKGLGYHIALSYAIAGAKGIVIASRTKADLDKLEAEIKQVNPDADVLSQTCDTMKDGDVKALAEATKKRFGRLDVVVANAGVISKYITKSDGKEYMPVGVVEDEDFPRVIETNLMGSWRVAHNFVPQLEATKDGAQAFIVITSIASHMNKSEMCPIAYNLSKICMNRLAEHIHQDHYEKTGVQAFAVHPGAVYTPQTERHHETQLGQLWTDVLVDDVALCGGFLTWLTSEKRPWLSGRYISVNWDTQELEKMKDEIVEKDKLTMRMIV</sequence>
<protein>
    <recommendedName>
        <fullName evidence="5">NAD(P)-binding protein</fullName>
    </recommendedName>
</protein>
<gene>
    <name evidence="3" type="ORF">AC578_4428</name>
</gene>
<evidence type="ECO:0008006" key="5">
    <source>
        <dbReference type="Google" id="ProtNLM"/>
    </source>
</evidence>
<dbReference type="InterPro" id="IPR002347">
    <property type="entry name" value="SDR_fam"/>
</dbReference>
<proteinExistence type="inferred from homology"/>
<dbReference type="GO" id="GO:0050664">
    <property type="term" value="F:oxidoreductase activity, acting on NAD(P)H, oxygen as acceptor"/>
    <property type="evidence" value="ECO:0007669"/>
    <property type="project" value="TreeGrafter"/>
</dbReference>
<organism evidence="3 4">
    <name type="scientific">Pseudocercospora eumusae</name>
    <dbReference type="NCBI Taxonomy" id="321146"/>
    <lineage>
        <taxon>Eukaryota</taxon>
        <taxon>Fungi</taxon>
        <taxon>Dikarya</taxon>
        <taxon>Ascomycota</taxon>
        <taxon>Pezizomycotina</taxon>
        <taxon>Dothideomycetes</taxon>
        <taxon>Dothideomycetidae</taxon>
        <taxon>Mycosphaerellales</taxon>
        <taxon>Mycosphaerellaceae</taxon>
        <taxon>Pseudocercospora</taxon>
    </lineage>
</organism>
<dbReference type="SUPFAM" id="SSF51735">
    <property type="entry name" value="NAD(P)-binding Rossmann-fold domains"/>
    <property type="match status" value="1"/>
</dbReference>
<dbReference type="EMBL" id="LFZN01000063">
    <property type="protein sequence ID" value="KXT01012.1"/>
    <property type="molecule type" value="Genomic_DNA"/>
</dbReference>
<evidence type="ECO:0000256" key="2">
    <source>
        <dbReference type="ARBA" id="ARBA00023002"/>
    </source>
</evidence>
<dbReference type="Pfam" id="PF00106">
    <property type="entry name" value="adh_short"/>
    <property type="match status" value="1"/>
</dbReference>
<dbReference type="Gene3D" id="3.40.50.720">
    <property type="entry name" value="NAD(P)-binding Rossmann-like Domain"/>
    <property type="match status" value="1"/>
</dbReference>
<comment type="caution">
    <text evidence="3">The sequence shown here is derived from an EMBL/GenBank/DDBJ whole genome shotgun (WGS) entry which is preliminary data.</text>
</comment>
<dbReference type="Proteomes" id="UP000070133">
    <property type="component" value="Unassembled WGS sequence"/>
</dbReference>
<name>A0A139HF44_9PEZI</name>
<dbReference type="InterPro" id="IPR036291">
    <property type="entry name" value="NAD(P)-bd_dom_sf"/>
</dbReference>
<dbReference type="PANTHER" id="PTHR43008:SF4">
    <property type="entry name" value="CHAIN DEHYDROGENASE, PUTATIVE (AFU_ORTHOLOGUE AFUA_4G08710)-RELATED"/>
    <property type="match status" value="1"/>
</dbReference>
<keyword evidence="4" id="KW-1185">Reference proteome</keyword>
<dbReference type="STRING" id="321146.A0A139HF44"/>
<evidence type="ECO:0000313" key="3">
    <source>
        <dbReference type="EMBL" id="KXT01012.1"/>
    </source>
</evidence>
<comment type="similarity">
    <text evidence="1">Belongs to the short-chain dehydrogenases/reductases (SDR) family.</text>
</comment>
<evidence type="ECO:0000313" key="4">
    <source>
        <dbReference type="Proteomes" id="UP000070133"/>
    </source>
</evidence>
<keyword evidence="2" id="KW-0560">Oxidoreductase</keyword>
<reference evidence="3 4" key="1">
    <citation type="submission" date="2015-07" db="EMBL/GenBank/DDBJ databases">
        <title>Comparative genomics of the Sigatoka disease complex on banana suggests a link between parallel evolutionary changes in Pseudocercospora fijiensis and Pseudocercospora eumusae and increased virulence on the banana host.</title>
        <authorList>
            <person name="Chang T.-C."/>
            <person name="Salvucci A."/>
            <person name="Crous P.W."/>
            <person name="Stergiopoulos I."/>
        </authorList>
    </citation>
    <scope>NUCLEOTIDE SEQUENCE [LARGE SCALE GENOMIC DNA]</scope>
    <source>
        <strain evidence="3 4">CBS 114824</strain>
    </source>
</reference>
<dbReference type="PANTHER" id="PTHR43008">
    <property type="entry name" value="BENZIL REDUCTASE"/>
    <property type="match status" value="1"/>
</dbReference>
<dbReference type="GO" id="GO:0016616">
    <property type="term" value="F:oxidoreductase activity, acting on the CH-OH group of donors, NAD or NADP as acceptor"/>
    <property type="evidence" value="ECO:0007669"/>
    <property type="project" value="UniProtKB-ARBA"/>
</dbReference>
<evidence type="ECO:0000256" key="1">
    <source>
        <dbReference type="ARBA" id="ARBA00006484"/>
    </source>
</evidence>
<accession>A0A139HF44</accession>
<dbReference type="PRINTS" id="PR00081">
    <property type="entry name" value="GDHRDH"/>
</dbReference>
<dbReference type="CDD" id="cd05233">
    <property type="entry name" value="SDR_c"/>
    <property type="match status" value="1"/>
</dbReference>
<dbReference type="AlphaFoldDB" id="A0A139HF44"/>